<keyword evidence="4" id="KW-1185">Reference proteome</keyword>
<dbReference type="GO" id="GO:0045144">
    <property type="term" value="P:meiotic sister chromatid segregation"/>
    <property type="evidence" value="ECO:0007669"/>
    <property type="project" value="TreeGrafter"/>
</dbReference>
<feature type="coiled-coil region" evidence="1">
    <location>
        <begin position="144"/>
        <end position="171"/>
    </location>
</feature>
<evidence type="ECO:0000313" key="3">
    <source>
        <dbReference type="EMBL" id="KAJ1731061.1"/>
    </source>
</evidence>
<dbReference type="CDD" id="cd23787">
    <property type="entry name" value="RWD_CSM1"/>
    <property type="match status" value="1"/>
</dbReference>
<dbReference type="InterPro" id="IPR038608">
    <property type="entry name" value="Csm1/Pcs1_C_sf"/>
</dbReference>
<dbReference type="Gene3D" id="3.90.1150.80">
    <property type="match status" value="1"/>
</dbReference>
<sequence length="356" mass="38949">MPMLVVHTPKSIRQGTATRVAESPSPKPPLARRGQKRVSDLLDSPPLAKRGRTRATQPAAATSQDADSRADMEAYVDIVSPSKFEASRSMIRQRQQSSGAAATVATAAAGRGAAQNEAGGWRSKYEDLLELRQSQPEREYEEFRTSAQERFDAAEEVIANLRKEIAGLKLKTTQRKQAADPEAEASVRGAIEREFGKQIAVLREQVEALTQDVLVKSETIERLEKHRRLTETSTDYNLRQKLRVMEEVTGLTIDDLVAEDQGLSYICKQSAGTGAGAGAAGYVLTVFDDLPGDYQYTPFGDPPALARLPGYLQESISFERASAGMFFWRMCNHLHQLQLDGTGADSPALPPPEGST</sequence>
<dbReference type="PANTHER" id="PTHR28006">
    <property type="entry name" value="MONOPOLIN COMPLEX SUBUNIT CSM1"/>
    <property type="match status" value="1"/>
</dbReference>
<dbReference type="GO" id="GO:0005730">
    <property type="term" value="C:nucleolus"/>
    <property type="evidence" value="ECO:0007669"/>
    <property type="project" value="TreeGrafter"/>
</dbReference>
<evidence type="ECO:0000256" key="2">
    <source>
        <dbReference type="SAM" id="MobiDB-lite"/>
    </source>
</evidence>
<reference evidence="3" key="1">
    <citation type="submission" date="2022-07" db="EMBL/GenBank/DDBJ databases">
        <title>Phylogenomic reconstructions and comparative analyses of Kickxellomycotina fungi.</title>
        <authorList>
            <person name="Reynolds N.K."/>
            <person name="Stajich J.E."/>
            <person name="Barry K."/>
            <person name="Grigoriev I.V."/>
            <person name="Crous P."/>
            <person name="Smith M.E."/>
        </authorList>
    </citation>
    <scope>NUCLEOTIDE SEQUENCE</scope>
    <source>
        <strain evidence="3">BCRC 34381</strain>
    </source>
</reference>
<dbReference type="EMBL" id="JANBOI010000372">
    <property type="protein sequence ID" value="KAJ1731061.1"/>
    <property type="molecule type" value="Genomic_DNA"/>
</dbReference>
<gene>
    <name evidence="3" type="ORF">LPJ61_002719</name>
</gene>
<name>A0A9W7YCS2_9FUNG</name>
<evidence type="ECO:0000313" key="4">
    <source>
        <dbReference type="Proteomes" id="UP001143981"/>
    </source>
</evidence>
<dbReference type="Proteomes" id="UP001143981">
    <property type="component" value="Unassembled WGS sequence"/>
</dbReference>
<dbReference type="GO" id="GO:0051315">
    <property type="term" value="P:attachment of mitotic spindle microtubules to kinetochore"/>
    <property type="evidence" value="ECO:0007669"/>
    <property type="project" value="TreeGrafter"/>
</dbReference>
<feature type="compositionally biased region" description="Polar residues" evidence="2">
    <location>
        <begin position="54"/>
        <end position="65"/>
    </location>
</feature>
<comment type="caution">
    <text evidence="3">The sequence shown here is derived from an EMBL/GenBank/DDBJ whole genome shotgun (WGS) entry which is preliminary data.</text>
</comment>
<keyword evidence="1" id="KW-0175">Coiled coil</keyword>
<dbReference type="OrthoDB" id="2431049at2759"/>
<dbReference type="PANTHER" id="PTHR28006:SF1">
    <property type="entry name" value="MONOPOLIN COMPLEX SUBUNIT CSM1"/>
    <property type="match status" value="1"/>
</dbReference>
<dbReference type="GO" id="GO:0072686">
    <property type="term" value="C:mitotic spindle"/>
    <property type="evidence" value="ECO:0007669"/>
    <property type="project" value="TreeGrafter"/>
</dbReference>
<dbReference type="GO" id="GO:1990644">
    <property type="term" value="F:microtubule site clamp"/>
    <property type="evidence" value="ECO:0007669"/>
    <property type="project" value="TreeGrafter"/>
</dbReference>
<evidence type="ECO:0000256" key="1">
    <source>
        <dbReference type="SAM" id="Coils"/>
    </source>
</evidence>
<protein>
    <recommendedName>
        <fullName evidence="5">Monopolin complex subunit Csm1/Pcs1 C-terminal domain-containing protein</fullName>
    </recommendedName>
</protein>
<accession>A0A9W7YCS2</accession>
<dbReference type="GO" id="GO:0034506">
    <property type="term" value="C:chromosome, centromeric core domain"/>
    <property type="evidence" value="ECO:0007669"/>
    <property type="project" value="TreeGrafter"/>
</dbReference>
<feature type="region of interest" description="Disordered" evidence="2">
    <location>
        <begin position="1"/>
        <end position="70"/>
    </location>
</feature>
<organism evidence="3 4">
    <name type="scientific">Coemansia biformis</name>
    <dbReference type="NCBI Taxonomy" id="1286918"/>
    <lineage>
        <taxon>Eukaryota</taxon>
        <taxon>Fungi</taxon>
        <taxon>Fungi incertae sedis</taxon>
        <taxon>Zoopagomycota</taxon>
        <taxon>Kickxellomycotina</taxon>
        <taxon>Kickxellomycetes</taxon>
        <taxon>Kickxellales</taxon>
        <taxon>Kickxellaceae</taxon>
        <taxon>Coemansia</taxon>
    </lineage>
</organism>
<dbReference type="InterPro" id="IPR040349">
    <property type="entry name" value="Csm1/Pcs1"/>
</dbReference>
<dbReference type="AlphaFoldDB" id="A0A9W7YCS2"/>
<dbReference type="GO" id="GO:0033551">
    <property type="term" value="C:monopolin complex"/>
    <property type="evidence" value="ECO:0007669"/>
    <property type="project" value="InterPro"/>
</dbReference>
<evidence type="ECO:0008006" key="5">
    <source>
        <dbReference type="Google" id="ProtNLM"/>
    </source>
</evidence>
<proteinExistence type="predicted"/>